<comment type="caution">
    <text evidence="6">The sequence shown here is derived from an EMBL/GenBank/DDBJ whole genome shotgun (WGS) entry which is preliminary data.</text>
</comment>
<evidence type="ECO:0000313" key="7">
    <source>
        <dbReference type="Proteomes" id="UP000192578"/>
    </source>
</evidence>
<dbReference type="GO" id="GO:0003729">
    <property type="term" value="F:mRNA binding"/>
    <property type="evidence" value="ECO:0007669"/>
    <property type="project" value="TreeGrafter"/>
</dbReference>
<evidence type="ECO:0000313" key="6">
    <source>
        <dbReference type="EMBL" id="OQV21258.1"/>
    </source>
</evidence>
<dbReference type="EMBL" id="MTYJ01000024">
    <property type="protein sequence ID" value="OQV21258.1"/>
    <property type="molecule type" value="Genomic_DNA"/>
</dbReference>
<keyword evidence="7" id="KW-1185">Reference proteome</keyword>
<organism evidence="6 7">
    <name type="scientific">Hypsibius exemplaris</name>
    <name type="common">Freshwater tardigrade</name>
    <dbReference type="NCBI Taxonomy" id="2072580"/>
    <lineage>
        <taxon>Eukaryota</taxon>
        <taxon>Metazoa</taxon>
        <taxon>Ecdysozoa</taxon>
        <taxon>Tardigrada</taxon>
        <taxon>Eutardigrada</taxon>
        <taxon>Parachela</taxon>
        <taxon>Hypsibioidea</taxon>
        <taxon>Hypsibiidae</taxon>
        <taxon>Hypsibius</taxon>
    </lineage>
</organism>
<reference evidence="7" key="1">
    <citation type="submission" date="2017-01" db="EMBL/GenBank/DDBJ databases">
        <title>Comparative genomics of anhydrobiosis in the tardigrade Hypsibius dujardini.</title>
        <authorList>
            <person name="Yoshida Y."/>
            <person name="Koutsovoulos G."/>
            <person name="Laetsch D."/>
            <person name="Stevens L."/>
            <person name="Kumar S."/>
            <person name="Horikawa D."/>
            <person name="Ishino K."/>
            <person name="Komine S."/>
            <person name="Tomita M."/>
            <person name="Blaxter M."/>
            <person name="Arakawa K."/>
        </authorList>
    </citation>
    <scope>NUCLEOTIDE SEQUENCE [LARGE SCALE GENOMIC DNA]</scope>
    <source>
        <strain evidence="7">Z151</strain>
    </source>
</reference>
<evidence type="ECO:0000256" key="1">
    <source>
        <dbReference type="ARBA" id="ARBA00022737"/>
    </source>
</evidence>
<gene>
    <name evidence="6" type="ORF">BV898_04744</name>
</gene>
<dbReference type="InterPro" id="IPR012677">
    <property type="entry name" value="Nucleotide-bd_a/b_plait_sf"/>
</dbReference>
<name>A0A1W0X1D6_HYPEX</name>
<dbReference type="PANTHER" id="PTHR48032:SF6">
    <property type="entry name" value="RNA-BINDING (RRM_RBD_RNP MOTIFS) FAMILY PROTEIN"/>
    <property type="match status" value="1"/>
</dbReference>
<dbReference type="Pfam" id="PF00076">
    <property type="entry name" value="RRM_1"/>
    <property type="match status" value="2"/>
</dbReference>
<dbReference type="CDD" id="cd00590">
    <property type="entry name" value="RRM_SF"/>
    <property type="match status" value="1"/>
</dbReference>
<feature type="compositionally biased region" description="Low complexity" evidence="4">
    <location>
        <begin position="479"/>
        <end position="494"/>
    </location>
</feature>
<accession>A0A1W0X1D6</accession>
<feature type="domain" description="RRM" evidence="5">
    <location>
        <begin position="296"/>
        <end position="377"/>
    </location>
</feature>
<sequence length="507" mass="54363">MAGFDNYIKDCLWHKEKWENNFQKAARMASSVEHFDDLTTSLRKMRMVLDNCNGVLQEAEASWDQSSHVRKSSIKSPSEQLLNGNGSLLASNSSSERSSNGSPFQFSSAGDVIGSGCFSTHSLGSDDYYDPMASLTDILQDSNQDGDLSSMGYHLNQRSDGDHVGAFSSSVIPETAVNGFSFAGLNGGTSSNNNGVIGSGSANHAASYWPSFATSFGNSSVTGGGSDLFSAFVAASPKPSFAKVAQQLPASPEAFQPPRKSSDASISSPTAAIKFGPLCITETPVVKSQQRPHLAKIIYVFPLSHRMDENLLEKHFNQFGRVLKVKVFRYPNGASKTAGIIDFEDAASASLALKKKFHTVDGCQIESKPFEPKSHDPAHVSASKVVTRSSHFVNNTEFQVFIGGIPSNATDEDIEKSITVFGKVKRIQVNPNGTFAFVAFATESDAQKIVGVHSINIGGKLVEVKRNQPQPQRPRTDTAESSSSSSAATATSSSLRHLKNPSSVVRS</sequence>
<dbReference type="Gene3D" id="3.30.70.330">
    <property type="match status" value="2"/>
</dbReference>
<dbReference type="PROSITE" id="PS50102">
    <property type="entry name" value="RRM"/>
    <property type="match status" value="2"/>
</dbReference>
<dbReference type="InterPro" id="IPR000504">
    <property type="entry name" value="RRM_dom"/>
</dbReference>
<protein>
    <recommendedName>
        <fullName evidence="5">RRM domain-containing protein</fullName>
    </recommendedName>
</protein>
<proteinExistence type="predicted"/>
<dbReference type="PANTHER" id="PTHR48032">
    <property type="entry name" value="RNA-BINDING PROTEIN MUSASHI HOMOLOG RBP6"/>
    <property type="match status" value="1"/>
</dbReference>
<dbReference type="AlphaFoldDB" id="A0A1W0X1D6"/>
<evidence type="ECO:0000256" key="3">
    <source>
        <dbReference type="PROSITE-ProRule" id="PRU00176"/>
    </source>
</evidence>
<dbReference type="OrthoDB" id="2020831at2759"/>
<keyword evidence="2 3" id="KW-0694">RNA-binding</keyword>
<feature type="region of interest" description="Disordered" evidence="4">
    <location>
        <begin position="465"/>
        <end position="507"/>
    </location>
</feature>
<dbReference type="SMART" id="SM00360">
    <property type="entry name" value="RRM"/>
    <property type="match status" value="2"/>
</dbReference>
<evidence type="ECO:0000259" key="5">
    <source>
        <dbReference type="PROSITE" id="PS50102"/>
    </source>
</evidence>
<dbReference type="Proteomes" id="UP000192578">
    <property type="component" value="Unassembled WGS sequence"/>
</dbReference>
<evidence type="ECO:0000256" key="4">
    <source>
        <dbReference type="SAM" id="MobiDB-lite"/>
    </source>
</evidence>
<evidence type="ECO:0000256" key="2">
    <source>
        <dbReference type="ARBA" id="ARBA00022884"/>
    </source>
</evidence>
<dbReference type="InterPro" id="IPR035979">
    <property type="entry name" value="RBD_domain_sf"/>
</dbReference>
<keyword evidence="1" id="KW-0677">Repeat</keyword>
<feature type="domain" description="RRM" evidence="5">
    <location>
        <begin position="398"/>
        <end position="469"/>
    </location>
</feature>
<dbReference type="GO" id="GO:0006417">
    <property type="term" value="P:regulation of translation"/>
    <property type="evidence" value="ECO:0007669"/>
    <property type="project" value="TreeGrafter"/>
</dbReference>
<dbReference type="SUPFAM" id="SSF54928">
    <property type="entry name" value="RNA-binding domain, RBD"/>
    <property type="match status" value="2"/>
</dbReference>